<feature type="compositionally biased region" description="Basic and acidic residues" evidence="1">
    <location>
        <begin position="422"/>
        <end position="454"/>
    </location>
</feature>
<evidence type="ECO:0000313" key="4">
    <source>
        <dbReference type="Proteomes" id="UP001497525"/>
    </source>
</evidence>
<keyword evidence="2" id="KW-0812">Transmembrane</keyword>
<evidence type="ECO:0000256" key="1">
    <source>
        <dbReference type="SAM" id="MobiDB-lite"/>
    </source>
</evidence>
<protein>
    <submittedName>
        <fullName evidence="3">Uncharacterized protein</fullName>
    </submittedName>
</protein>
<name>A0AAV2TSC3_CALDB</name>
<comment type="caution">
    <text evidence="3">The sequence shown here is derived from an EMBL/GenBank/DDBJ whole genome shotgun (WGS) entry which is preliminary data.</text>
</comment>
<dbReference type="Pfam" id="PF02450">
    <property type="entry name" value="LCAT"/>
    <property type="match status" value="1"/>
</dbReference>
<evidence type="ECO:0000256" key="2">
    <source>
        <dbReference type="SAM" id="Phobius"/>
    </source>
</evidence>
<reference evidence="3" key="1">
    <citation type="submission" date="2024-06" db="EMBL/GenBank/DDBJ databases">
        <authorList>
            <person name="Liu X."/>
            <person name="Lenzi L."/>
            <person name="Haldenby T S."/>
            <person name="Uol C."/>
        </authorList>
    </citation>
    <scope>NUCLEOTIDE SEQUENCE</scope>
</reference>
<dbReference type="Gene3D" id="3.40.50.1820">
    <property type="entry name" value="alpha/beta hydrolase"/>
    <property type="match status" value="1"/>
</dbReference>
<dbReference type="InterPro" id="IPR029058">
    <property type="entry name" value="AB_hydrolase_fold"/>
</dbReference>
<accession>A0AAV2TSC3</accession>
<dbReference type="PANTHER" id="PTHR11440">
    <property type="entry name" value="LECITHIN-CHOLESTEROL ACYLTRANSFERASE-RELATED"/>
    <property type="match status" value="1"/>
</dbReference>
<keyword evidence="2" id="KW-0472">Membrane</keyword>
<dbReference type="SUPFAM" id="SSF53474">
    <property type="entry name" value="alpha/beta-Hydrolases"/>
    <property type="match status" value="1"/>
</dbReference>
<sequence length="460" mass="52198">MRQLIEDTYTLGGSQRVVLLAHSMGTLYSLQFLDSVSDKWKQKYIEAYVAVGGPFGGAVKSLKGVVSGDNFDTFVGDPLDFRVLERSMPSVLLMLPSPKLWSPDEVVVETPENTYTVHDYERLFRDIGYKHGYKMWQGTRKNTDFMKGPTGVRKVICIHSSSLSTIGKLSYNQKSEGDRGFPDEIPEQTFEDGDGTVNIRSLEVCKQWKDVQSGVRLIENGPATDGRPQNARVGKSVDLTAASTILVKCLNRNDDCSQCEIDYLSKSYSVIKSISIISEFYSHQSQLAILHSISRRSTVTMKFFQVYILFWCILMNGMIAAAPVVFWNPDVFEEVYSSPTFYENGYLNYIPAYGTMNPILYDTAYQRIPTEFRSPFQGTVTYENERVPRLTAPVYKSQSESLPVDLTEEYEEVPLSNQDLQPKVEEVDKSKTLRNPWEDSRQNSNRLDEVESILHPKPKS</sequence>
<dbReference type="EMBL" id="CAXLJL010000634">
    <property type="protein sequence ID" value="CAL5139761.1"/>
    <property type="molecule type" value="Genomic_DNA"/>
</dbReference>
<dbReference type="Proteomes" id="UP001497525">
    <property type="component" value="Unassembled WGS sequence"/>
</dbReference>
<feature type="region of interest" description="Disordered" evidence="1">
    <location>
        <begin position="412"/>
        <end position="460"/>
    </location>
</feature>
<dbReference type="GO" id="GO:0006629">
    <property type="term" value="P:lipid metabolic process"/>
    <property type="evidence" value="ECO:0007669"/>
    <property type="project" value="InterPro"/>
</dbReference>
<keyword evidence="2" id="KW-1133">Transmembrane helix</keyword>
<feature type="transmembrane region" description="Helical" evidence="2">
    <location>
        <begin position="304"/>
        <end position="327"/>
    </location>
</feature>
<gene>
    <name evidence="3" type="ORF">CDAUBV1_LOCUS14954</name>
</gene>
<dbReference type="AlphaFoldDB" id="A0AAV2TSC3"/>
<dbReference type="InterPro" id="IPR003386">
    <property type="entry name" value="LACT/PDAT_acylTrfase"/>
</dbReference>
<evidence type="ECO:0000313" key="3">
    <source>
        <dbReference type="EMBL" id="CAL5139761.1"/>
    </source>
</evidence>
<organism evidence="3 4">
    <name type="scientific">Calicophoron daubneyi</name>
    <name type="common">Rumen fluke</name>
    <name type="synonym">Paramphistomum daubneyi</name>
    <dbReference type="NCBI Taxonomy" id="300641"/>
    <lineage>
        <taxon>Eukaryota</taxon>
        <taxon>Metazoa</taxon>
        <taxon>Spiralia</taxon>
        <taxon>Lophotrochozoa</taxon>
        <taxon>Platyhelminthes</taxon>
        <taxon>Trematoda</taxon>
        <taxon>Digenea</taxon>
        <taxon>Plagiorchiida</taxon>
        <taxon>Pronocephalata</taxon>
        <taxon>Paramphistomoidea</taxon>
        <taxon>Paramphistomidae</taxon>
        <taxon>Calicophoron</taxon>
    </lineage>
</organism>
<dbReference type="GO" id="GO:0008374">
    <property type="term" value="F:O-acyltransferase activity"/>
    <property type="evidence" value="ECO:0007669"/>
    <property type="project" value="InterPro"/>
</dbReference>
<proteinExistence type="predicted"/>